<name>A0A3M7QWM5_BRAPC</name>
<comment type="caution">
    <text evidence="1">The sequence shown here is derived from an EMBL/GenBank/DDBJ whole genome shotgun (WGS) entry which is preliminary data.</text>
</comment>
<protein>
    <submittedName>
        <fullName evidence="1">Uncharacterized protein</fullName>
    </submittedName>
</protein>
<dbReference type="Proteomes" id="UP000276133">
    <property type="component" value="Unassembled WGS sequence"/>
</dbReference>
<proteinExistence type="predicted"/>
<keyword evidence="2" id="KW-1185">Reference proteome</keyword>
<organism evidence="1 2">
    <name type="scientific">Brachionus plicatilis</name>
    <name type="common">Marine rotifer</name>
    <name type="synonym">Brachionus muelleri</name>
    <dbReference type="NCBI Taxonomy" id="10195"/>
    <lineage>
        <taxon>Eukaryota</taxon>
        <taxon>Metazoa</taxon>
        <taxon>Spiralia</taxon>
        <taxon>Gnathifera</taxon>
        <taxon>Rotifera</taxon>
        <taxon>Eurotatoria</taxon>
        <taxon>Monogononta</taxon>
        <taxon>Pseudotrocha</taxon>
        <taxon>Ploima</taxon>
        <taxon>Brachionidae</taxon>
        <taxon>Brachionus</taxon>
    </lineage>
</organism>
<reference evidence="1 2" key="1">
    <citation type="journal article" date="2018" name="Sci. Rep.">
        <title>Genomic signatures of local adaptation to the degree of environmental predictability in rotifers.</title>
        <authorList>
            <person name="Franch-Gras L."/>
            <person name="Hahn C."/>
            <person name="Garcia-Roger E.M."/>
            <person name="Carmona M.J."/>
            <person name="Serra M."/>
            <person name="Gomez A."/>
        </authorList>
    </citation>
    <scope>NUCLEOTIDE SEQUENCE [LARGE SCALE GENOMIC DNA]</scope>
    <source>
        <strain evidence="1">HYR1</strain>
    </source>
</reference>
<sequence length="106" mass="12591">MIKSDSNDLMVCSLLIQLWTGQHAGPSSRCSWLSKTWTNTIWNKYSNLVEHPRYCYWTDQKSIEILVDKRTKRKFKFNRYTVNTKIARPESYFEDMHTASHCHTDA</sequence>
<dbReference type="AlphaFoldDB" id="A0A3M7QWM5"/>
<dbReference type="OrthoDB" id="3542292at2759"/>
<dbReference type="EMBL" id="REGN01004895">
    <property type="protein sequence ID" value="RNA15742.1"/>
    <property type="molecule type" value="Genomic_DNA"/>
</dbReference>
<evidence type="ECO:0000313" key="2">
    <source>
        <dbReference type="Proteomes" id="UP000276133"/>
    </source>
</evidence>
<gene>
    <name evidence="1" type="ORF">BpHYR1_033503</name>
</gene>
<accession>A0A3M7QWM5</accession>
<evidence type="ECO:0000313" key="1">
    <source>
        <dbReference type="EMBL" id="RNA15742.1"/>
    </source>
</evidence>